<name>A0AAV5U950_9BILA</name>
<reference evidence="1" key="1">
    <citation type="submission" date="2023-10" db="EMBL/GenBank/DDBJ databases">
        <title>Genome assembly of Pristionchus species.</title>
        <authorList>
            <person name="Yoshida K."/>
            <person name="Sommer R.J."/>
        </authorList>
    </citation>
    <scope>NUCLEOTIDE SEQUENCE</scope>
    <source>
        <strain evidence="1">RS0144</strain>
    </source>
</reference>
<dbReference type="AlphaFoldDB" id="A0AAV5U950"/>
<sequence>GEHLPCPSAPQAESATKYTTSNLVGSNQDGAKVYSCNPPERLLSVEGGSVTELEEGAMIVCNQAQIRFF</sequence>
<keyword evidence="2" id="KW-1185">Reference proteome</keyword>
<dbReference type="Proteomes" id="UP001432027">
    <property type="component" value="Unassembled WGS sequence"/>
</dbReference>
<comment type="caution">
    <text evidence="1">The sequence shown here is derived from an EMBL/GenBank/DDBJ whole genome shotgun (WGS) entry which is preliminary data.</text>
</comment>
<feature type="non-terminal residue" evidence="1">
    <location>
        <position position="1"/>
    </location>
</feature>
<protein>
    <submittedName>
        <fullName evidence="1">Uncharacterized protein</fullName>
    </submittedName>
</protein>
<proteinExistence type="predicted"/>
<organism evidence="1 2">
    <name type="scientific">Pristionchus entomophagus</name>
    <dbReference type="NCBI Taxonomy" id="358040"/>
    <lineage>
        <taxon>Eukaryota</taxon>
        <taxon>Metazoa</taxon>
        <taxon>Ecdysozoa</taxon>
        <taxon>Nematoda</taxon>
        <taxon>Chromadorea</taxon>
        <taxon>Rhabditida</taxon>
        <taxon>Rhabditina</taxon>
        <taxon>Diplogasteromorpha</taxon>
        <taxon>Diplogasteroidea</taxon>
        <taxon>Neodiplogasteridae</taxon>
        <taxon>Pristionchus</taxon>
    </lineage>
</organism>
<evidence type="ECO:0000313" key="2">
    <source>
        <dbReference type="Proteomes" id="UP001432027"/>
    </source>
</evidence>
<gene>
    <name evidence="1" type="ORF">PENTCL1PPCAC_25568</name>
</gene>
<accession>A0AAV5U950</accession>
<evidence type="ECO:0000313" key="1">
    <source>
        <dbReference type="EMBL" id="GMT03394.1"/>
    </source>
</evidence>
<dbReference type="EMBL" id="BTSX01000006">
    <property type="protein sequence ID" value="GMT03394.1"/>
    <property type="molecule type" value="Genomic_DNA"/>
</dbReference>